<dbReference type="EMBL" id="OU015566">
    <property type="protein sequence ID" value="CAG5105444.1"/>
    <property type="molecule type" value="Genomic_DNA"/>
</dbReference>
<keyword evidence="2" id="KW-1185">Reference proteome</keyword>
<gene>
    <name evidence="1" type="ORF">OKIOD_LOCUS10898</name>
</gene>
<reference evidence="1 2" key="1">
    <citation type="submission" date="2021-04" db="EMBL/GenBank/DDBJ databases">
        <authorList>
            <person name="Bliznina A."/>
        </authorList>
    </citation>
    <scope>NUCLEOTIDE SEQUENCE [LARGE SCALE GENOMIC DNA]</scope>
</reference>
<evidence type="ECO:0000313" key="1">
    <source>
        <dbReference type="EMBL" id="CAG5105444.1"/>
    </source>
</evidence>
<proteinExistence type="predicted"/>
<organism evidence="1 2">
    <name type="scientific">Oikopleura dioica</name>
    <name type="common">Tunicate</name>
    <dbReference type="NCBI Taxonomy" id="34765"/>
    <lineage>
        <taxon>Eukaryota</taxon>
        <taxon>Metazoa</taxon>
        <taxon>Chordata</taxon>
        <taxon>Tunicata</taxon>
        <taxon>Appendicularia</taxon>
        <taxon>Copelata</taxon>
        <taxon>Oikopleuridae</taxon>
        <taxon>Oikopleura</taxon>
    </lineage>
</organism>
<protein>
    <submittedName>
        <fullName evidence="1">Oidioi.mRNA.OKI2018_I69.chr1.g2133.t1.cds</fullName>
    </submittedName>
</protein>
<accession>A0ABN7SV98</accession>
<dbReference type="Proteomes" id="UP001158576">
    <property type="component" value="Chromosome 1"/>
</dbReference>
<evidence type="ECO:0000313" key="2">
    <source>
        <dbReference type="Proteomes" id="UP001158576"/>
    </source>
</evidence>
<sequence>MRIFSLFATKALFATSDDYEIPPGEGDLANFMDLYQRMRAGGSLSEFAKDFVGNEETKCDGEWSDWMDADDPSGLGDHEPLARFGVIGYSDEDITIRYCCKQSTRKDLVLVTGASRSMIKDNESIINWLLFHGEEVQEYTTFWVGIYDTGSFQKYSNVDEVIGALRTINGLLDHSPSCTVKIFDLIIKILDESNFQARIFGFLDRDIDKGIHDELLNAMIKKIWQTQSTMQLFQTGRSDPLCSSHYGTKSCFGPRPSDEQLVEQFEAMSSNLILVSNSADYCQEDENIEPAEDVQEFVQMISKPDLLALLIETPII</sequence>
<name>A0ABN7SV98_OIKDI</name>